<dbReference type="PANTHER" id="PTHR15462">
    <property type="entry name" value="SERINE PROTEASE"/>
    <property type="match status" value="1"/>
</dbReference>
<dbReference type="Gene3D" id="2.40.10.10">
    <property type="entry name" value="Trypsin-like serine proteases"/>
    <property type="match status" value="2"/>
</dbReference>
<evidence type="ECO:0000313" key="12">
    <source>
        <dbReference type="Proteomes" id="UP000242752"/>
    </source>
</evidence>
<dbReference type="Pfam" id="PF00089">
    <property type="entry name" value="Trypsin"/>
    <property type="match status" value="1"/>
</dbReference>
<dbReference type="PRINTS" id="PR00839">
    <property type="entry name" value="V8PROTEASE"/>
</dbReference>
<dbReference type="NCBIfam" id="TIGR01167">
    <property type="entry name" value="LPXTG_anchor"/>
    <property type="match status" value="1"/>
</dbReference>
<feature type="domain" description="Peptidase S1" evidence="10">
    <location>
        <begin position="167"/>
        <end position="343"/>
    </location>
</feature>
<feature type="region of interest" description="Disordered" evidence="8">
    <location>
        <begin position="360"/>
        <end position="452"/>
    </location>
</feature>
<keyword evidence="2 7" id="KW-0645">Protease</keyword>
<name>A0A2K3YXY7_9STAP</name>
<evidence type="ECO:0000256" key="6">
    <source>
        <dbReference type="PIRSR" id="PIRSR608256-1"/>
    </source>
</evidence>
<feature type="transmembrane region" description="Helical" evidence="9">
    <location>
        <begin position="521"/>
        <end position="538"/>
    </location>
</feature>
<keyword evidence="9" id="KW-0472">Membrane</keyword>
<feature type="compositionally biased region" description="Polar residues" evidence="8">
    <location>
        <begin position="509"/>
        <end position="519"/>
    </location>
</feature>
<keyword evidence="5 7" id="KW-0720">Serine protease</keyword>
<dbReference type="InterPro" id="IPR050966">
    <property type="entry name" value="Glutamyl_endopeptidase"/>
</dbReference>
<dbReference type="InterPro" id="IPR043504">
    <property type="entry name" value="Peptidase_S1_PA_chymotrypsin"/>
</dbReference>
<comment type="caution">
    <text evidence="11">The sequence shown here is derived from an EMBL/GenBank/DDBJ whole genome shotgun (WGS) entry which is preliminary data.</text>
</comment>
<dbReference type="InterPro" id="IPR009003">
    <property type="entry name" value="Peptidase_S1_PA"/>
</dbReference>
<feature type="region of interest" description="Disordered" evidence="8">
    <location>
        <begin position="495"/>
        <end position="519"/>
    </location>
</feature>
<feature type="active site" description="Charge relay system" evidence="6">
    <location>
        <position position="232"/>
    </location>
</feature>
<dbReference type="GO" id="GO:0006508">
    <property type="term" value="P:proteolysis"/>
    <property type="evidence" value="ECO:0007669"/>
    <property type="project" value="UniProtKB-KW"/>
</dbReference>
<gene>
    <name evidence="11" type="ORF">CD122_00155</name>
</gene>
<keyword evidence="4 7" id="KW-0378">Hydrolase</keyword>
<reference evidence="11 12" key="1">
    <citation type="submission" date="2017-08" db="EMBL/GenBank/DDBJ databases">
        <title>Draft genome sequences of 64 type strains of genus Staph aureus.</title>
        <authorList>
            <person name="Cole K."/>
            <person name="Golubchik T."/>
            <person name="Russell J."/>
            <person name="Foster D."/>
            <person name="Llewelyn M."/>
            <person name="Wilson D."/>
            <person name="Crook D."/>
            <person name="Paul J."/>
        </authorList>
    </citation>
    <scope>NUCLEOTIDE SEQUENCE [LARGE SCALE GENOMIC DNA]</scope>
    <source>
        <strain evidence="11 12">DSM 21968</strain>
    </source>
</reference>
<dbReference type="EC" id="3.4.21.-" evidence="7"/>
<evidence type="ECO:0000256" key="1">
    <source>
        <dbReference type="ARBA" id="ARBA00008764"/>
    </source>
</evidence>
<organism evidence="11 12">
    <name type="scientific">Staphylococcus rostri</name>
    <dbReference type="NCBI Taxonomy" id="522262"/>
    <lineage>
        <taxon>Bacteria</taxon>
        <taxon>Bacillati</taxon>
        <taxon>Bacillota</taxon>
        <taxon>Bacilli</taxon>
        <taxon>Bacillales</taxon>
        <taxon>Staphylococcaceae</taxon>
        <taxon>Staphylococcus</taxon>
    </lineage>
</organism>
<dbReference type="InterPro" id="IPR008256">
    <property type="entry name" value="Peptidase_S1B"/>
</dbReference>
<dbReference type="OrthoDB" id="2414414at2"/>
<evidence type="ECO:0000256" key="7">
    <source>
        <dbReference type="RuleBase" id="RU004296"/>
    </source>
</evidence>
<feature type="region of interest" description="Disordered" evidence="8">
    <location>
        <begin position="103"/>
        <end position="124"/>
    </location>
</feature>
<feature type="compositionally biased region" description="Polar residues" evidence="8">
    <location>
        <begin position="415"/>
        <end position="429"/>
    </location>
</feature>
<dbReference type="Proteomes" id="UP000242752">
    <property type="component" value="Unassembled WGS sequence"/>
</dbReference>
<evidence type="ECO:0000313" key="11">
    <source>
        <dbReference type="EMBL" id="PNZ30445.1"/>
    </source>
</evidence>
<feature type="active site" description="Charge relay system" evidence="6">
    <location>
        <position position="311"/>
    </location>
</feature>
<evidence type="ECO:0000256" key="5">
    <source>
        <dbReference type="ARBA" id="ARBA00022825"/>
    </source>
</evidence>
<evidence type="ECO:0000256" key="4">
    <source>
        <dbReference type="ARBA" id="ARBA00022801"/>
    </source>
</evidence>
<protein>
    <recommendedName>
        <fullName evidence="7">Serine protease</fullName>
        <ecNumber evidence="7">3.4.21.-</ecNumber>
    </recommendedName>
</protein>
<dbReference type="InterPro" id="IPR001254">
    <property type="entry name" value="Trypsin_dom"/>
</dbReference>
<evidence type="ECO:0000259" key="10">
    <source>
        <dbReference type="Pfam" id="PF00089"/>
    </source>
</evidence>
<keyword evidence="12" id="KW-1185">Reference proteome</keyword>
<evidence type="ECO:0000256" key="8">
    <source>
        <dbReference type="SAM" id="MobiDB-lite"/>
    </source>
</evidence>
<keyword evidence="9" id="KW-0812">Transmembrane</keyword>
<feature type="compositionally biased region" description="Acidic residues" evidence="8">
    <location>
        <begin position="103"/>
        <end position="112"/>
    </location>
</feature>
<comment type="similarity">
    <text evidence="1 7">Belongs to the peptidase S1B family.</text>
</comment>
<evidence type="ECO:0000256" key="3">
    <source>
        <dbReference type="ARBA" id="ARBA00022729"/>
    </source>
</evidence>
<dbReference type="AlphaFoldDB" id="A0A2K3YXY7"/>
<dbReference type="GO" id="GO:0004252">
    <property type="term" value="F:serine-type endopeptidase activity"/>
    <property type="evidence" value="ECO:0007669"/>
    <property type="project" value="InterPro"/>
</dbReference>
<accession>A0A2K3YXY7</accession>
<sequence>MTLYYKRKRERSNLMRNLNYIKVPLILTGLYFVYPTQVTHASELPEASNTVVATQDANQEKHIQNQDGGISEIQPTQAEKHLEATPDTYAAQLQTFEADEVNDADDEPEETFTYDTSKDPNYDKDGDLIDNRKKLTGDAVKPNTAFVHTDNANYKGEIESLKGGDGSGAVIGKNLILTAGHVVYNNNYPRDYMTGGYVIPGKDGDNEPYGRFKIKAMHVPEKYKEMPYRRYDMGIIELEPNEKGQSIGDLIKPYAIKPFDKGMLGKKVYSQGYPIEKNEKTKNQWYADGTLIQVQDQGTIEYSMHNSEGQSGGPVFLDNTEEIIAVHTYGLRGNDYGTLGTPITPELYAWINSFLEKEPPIKPIETTPQDEDVVKPPENHGQATQTEGAVKPSEGKDEKTQTNNVAKPANKETINETAGSEEQNTVQQTKETDVPKKVVSQKENESTTTKDITNMGVKSMTTASMSNIKPTAIQTNVSRANTYPKVMSSNVQYQASNDMPKDSEAGERQLSQTGRTSTNTSSVMGLFLALAGAIVLTARRKFKNM</sequence>
<keyword evidence="9" id="KW-1133">Transmembrane helix</keyword>
<dbReference type="PANTHER" id="PTHR15462:SF8">
    <property type="entry name" value="SERINE PROTEASE"/>
    <property type="match status" value="1"/>
</dbReference>
<evidence type="ECO:0000256" key="9">
    <source>
        <dbReference type="SAM" id="Phobius"/>
    </source>
</evidence>
<proteinExistence type="inferred from homology"/>
<dbReference type="EMBL" id="PPRF01000002">
    <property type="protein sequence ID" value="PNZ30445.1"/>
    <property type="molecule type" value="Genomic_DNA"/>
</dbReference>
<dbReference type="SUPFAM" id="SSF50494">
    <property type="entry name" value="Trypsin-like serine proteases"/>
    <property type="match status" value="1"/>
</dbReference>
<keyword evidence="3" id="KW-0732">Signal</keyword>
<feature type="compositionally biased region" description="Basic and acidic residues" evidence="8">
    <location>
        <begin position="430"/>
        <end position="445"/>
    </location>
</feature>
<feature type="active site" description="Charge relay system" evidence="6">
    <location>
        <position position="181"/>
    </location>
</feature>
<evidence type="ECO:0000256" key="2">
    <source>
        <dbReference type="ARBA" id="ARBA00022670"/>
    </source>
</evidence>